<evidence type="ECO:0000313" key="5">
    <source>
        <dbReference type="EMBL" id="THU77962.1"/>
    </source>
</evidence>
<evidence type="ECO:0000256" key="1">
    <source>
        <dbReference type="ARBA" id="ARBA00023015"/>
    </source>
</evidence>
<dbReference type="GO" id="GO:0008270">
    <property type="term" value="F:zinc ion binding"/>
    <property type="evidence" value="ECO:0007669"/>
    <property type="project" value="InterPro"/>
</dbReference>
<dbReference type="PANTHER" id="PTHR47424">
    <property type="entry name" value="REGULATORY PROTEIN GAL4"/>
    <property type="match status" value="1"/>
</dbReference>
<dbReference type="EMBL" id="ML180293">
    <property type="protein sequence ID" value="THU77962.1"/>
    <property type="molecule type" value="Genomic_DNA"/>
</dbReference>
<feature type="region of interest" description="Disordered" evidence="4">
    <location>
        <begin position="655"/>
        <end position="686"/>
    </location>
</feature>
<evidence type="ECO:0000313" key="6">
    <source>
        <dbReference type="Proteomes" id="UP000297245"/>
    </source>
</evidence>
<proteinExistence type="predicted"/>
<dbReference type="Gene3D" id="4.10.240.10">
    <property type="entry name" value="Zn(2)-C6 fungal-type DNA-binding domain"/>
    <property type="match status" value="1"/>
</dbReference>
<dbReference type="SUPFAM" id="SSF57701">
    <property type="entry name" value="Zn2/Cys6 DNA-binding domain"/>
    <property type="match status" value="1"/>
</dbReference>
<keyword evidence="1" id="KW-0805">Transcription regulation</keyword>
<name>A0A4S8KQH1_DENBC</name>
<evidence type="ECO:0000256" key="2">
    <source>
        <dbReference type="ARBA" id="ARBA00023163"/>
    </source>
</evidence>
<keyword evidence="3" id="KW-0539">Nucleus</keyword>
<protein>
    <recommendedName>
        <fullName evidence="7">Zn(2)-C6 fungal-type domain-containing protein</fullName>
    </recommendedName>
</protein>
<feature type="compositionally biased region" description="Polar residues" evidence="4">
    <location>
        <begin position="21"/>
        <end position="30"/>
    </location>
</feature>
<dbReference type="OrthoDB" id="434771at2759"/>
<evidence type="ECO:0008006" key="7">
    <source>
        <dbReference type="Google" id="ProtNLM"/>
    </source>
</evidence>
<evidence type="ECO:0000256" key="3">
    <source>
        <dbReference type="ARBA" id="ARBA00023242"/>
    </source>
</evidence>
<reference evidence="5 6" key="1">
    <citation type="journal article" date="2019" name="Nat. Ecol. Evol.">
        <title>Megaphylogeny resolves global patterns of mushroom evolution.</title>
        <authorList>
            <person name="Varga T."/>
            <person name="Krizsan K."/>
            <person name="Foldi C."/>
            <person name="Dima B."/>
            <person name="Sanchez-Garcia M."/>
            <person name="Sanchez-Ramirez S."/>
            <person name="Szollosi G.J."/>
            <person name="Szarkandi J.G."/>
            <person name="Papp V."/>
            <person name="Albert L."/>
            <person name="Andreopoulos W."/>
            <person name="Angelini C."/>
            <person name="Antonin V."/>
            <person name="Barry K.W."/>
            <person name="Bougher N.L."/>
            <person name="Buchanan P."/>
            <person name="Buyck B."/>
            <person name="Bense V."/>
            <person name="Catcheside P."/>
            <person name="Chovatia M."/>
            <person name="Cooper J."/>
            <person name="Damon W."/>
            <person name="Desjardin D."/>
            <person name="Finy P."/>
            <person name="Geml J."/>
            <person name="Haridas S."/>
            <person name="Hughes K."/>
            <person name="Justo A."/>
            <person name="Karasinski D."/>
            <person name="Kautmanova I."/>
            <person name="Kiss B."/>
            <person name="Kocsube S."/>
            <person name="Kotiranta H."/>
            <person name="LaButti K.M."/>
            <person name="Lechner B.E."/>
            <person name="Liimatainen K."/>
            <person name="Lipzen A."/>
            <person name="Lukacs Z."/>
            <person name="Mihaltcheva S."/>
            <person name="Morgado L.N."/>
            <person name="Niskanen T."/>
            <person name="Noordeloos M.E."/>
            <person name="Ohm R.A."/>
            <person name="Ortiz-Santana B."/>
            <person name="Ovrebo C."/>
            <person name="Racz N."/>
            <person name="Riley R."/>
            <person name="Savchenko A."/>
            <person name="Shiryaev A."/>
            <person name="Soop K."/>
            <person name="Spirin V."/>
            <person name="Szebenyi C."/>
            <person name="Tomsovsky M."/>
            <person name="Tulloss R.E."/>
            <person name="Uehling J."/>
            <person name="Grigoriev I.V."/>
            <person name="Vagvolgyi C."/>
            <person name="Papp T."/>
            <person name="Martin F.M."/>
            <person name="Miettinen O."/>
            <person name="Hibbett D.S."/>
            <person name="Nagy L.G."/>
        </authorList>
    </citation>
    <scope>NUCLEOTIDE SEQUENCE [LARGE SCALE GENOMIC DNA]</scope>
    <source>
        <strain evidence="5 6">CBS 962.96</strain>
    </source>
</reference>
<dbReference type="GO" id="GO:0000981">
    <property type="term" value="F:DNA-binding transcription factor activity, RNA polymerase II-specific"/>
    <property type="evidence" value="ECO:0007669"/>
    <property type="project" value="InterPro"/>
</dbReference>
<dbReference type="PANTHER" id="PTHR47424:SF6">
    <property type="entry name" value="PROLINE UTILIZATION TRANS-ACTIVATOR"/>
    <property type="match status" value="1"/>
</dbReference>
<gene>
    <name evidence="5" type="ORF">K435DRAFT_973721</name>
</gene>
<dbReference type="InterPro" id="IPR036864">
    <property type="entry name" value="Zn2-C6_fun-type_DNA-bd_sf"/>
</dbReference>
<sequence>MLQGSSVDGSGEAEHRRTKEASSSLTSSVDARSKRRFPKSLRRRTEVSCDRCKIRKIRCIRSPGKKRPCTACTRAGETRESTLPRKQRVYASVDQLSLRYRMLDHLVRQLFPDRNLGTLKSLATPDILKHFQSTPPSGPLSSRSVLTPTASVPGVSKIPEGRLIPTPRRGFHYVGPVSSFYFTNIVRQLVSKPRLGTMKTFGEAGFNLKRYFKATEFTSFRISQALEARIRLPMLLRMNTRPWRDRLRVYSVGNIGLFWIFYQNGPSLTDSWTRFLNAFIPTSQYSTRKHSSSDPGPGWVCALMMTLVLGAQTLEDTTTSSSSHSVFLTLTQTQSIQQTYLTHVIKDGLSRHSSNRKTSQTSQALMLLSLYQQQRRRTKRSLDVTRLSFQNRSRFRSSITDLTDVSVTLPEDTFVDREEDVPERYLEYAVGLTRISSAGEDGENGLSRECEAWERVIAGVGGVEEWTSGAFDVWAEDRRDDDGYSTTWRRRHHRRAIGVLHVLWDHVRSILGRPFLLCKVNHSIEVTQNHNGSSLPEPIANLAAESLRSAKSVLGILAELGRYQLLEGLVGRLNAAAAVSANDGEQGQLEGQDLDGENGIEVAVGERMHAEEDLDMKMVLKEVLTISQRIRLAPAYRILMNAAMQFGLGLEEMETATAPQNPQEREESWNLNILKVKEDPRKRAGD</sequence>
<dbReference type="InterPro" id="IPR051127">
    <property type="entry name" value="Fungal_SecMet_Regulators"/>
</dbReference>
<dbReference type="AlphaFoldDB" id="A0A4S8KQH1"/>
<organism evidence="5 6">
    <name type="scientific">Dendrothele bispora (strain CBS 962.96)</name>
    <dbReference type="NCBI Taxonomy" id="1314807"/>
    <lineage>
        <taxon>Eukaryota</taxon>
        <taxon>Fungi</taxon>
        <taxon>Dikarya</taxon>
        <taxon>Basidiomycota</taxon>
        <taxon>Agaricomycotina</taxon>
        <taxon>Agaricomycetes</taxon>
        <taxon>Agaricomycetidae</taxon>
        <taxon>Agaricales</taxon>
        <taxon>Agaricales incertae sedis</taxon>
        <taxon>Dendrothele</taxon>
    </lineage>
</organism>
<evidence type="ECO:0000256" key="4">
    <source>
        <dbReference type="SAM" id="MobiDB-lite"/>
    </source>
</evidence>
<dbReference type="InterPro" id="IPR001138">
    <property type="entry name" value="Zn2Cys6_DnaBD"/>
</dbReference>
<feature type="region of interest" description="Disordered" evidence="4">
    <location>
        <begin position="1"/>
        <end position="40"/>
    </location>
</feature>
<dbReference type="Proteomes" id="UP000297245">
    <property type="component" value="Unassembled WGS sequence"/>
</dbReference>
<accession>A0A4S8KQH1</accession>
<dbReference type="CDD" id="cd00067">
    <property type="entry name" value="GAL4"/>
    <property type="match status" value="1"/>
</dbReference>
<keyword evidence="2" id="KW-0804">Transcription</keyword>
<feature type="compositionally biased region" description="Basic and acidic residues" evidence="4">
    <location>
        <begin position="675"/>
        <end position="686"/>
    </location>
</feature>
<keyword evidence="6" id="KW-1185">Reference proteome</keyword>